<comment type="caution">
    <text evidence="2">The sequence shown here is derived from an EMBL/GenBank/DDBJ whole genome shotgun (WGS) entry which is preliminary data.</text>
</comment>
<name>A0ABU0APU1_9BACI</name>
<keyword evidence="1 2" id="KW-0378">Hydrolase</keyword>
<dbReference type="Proteomes" id="UP001238088">
    <property type="component" value="Unassembled WGS sequence"/>
</dbReference>
<dbReference type="InterPro" id="IPR051695">
    <property type="entry name" value="Phosphoglycerate_Mutase"/>
</dbReference>
<keyword evidence="3" id="KW-1185">Reference proteome</keyword>
<dbReference type="PANTHER" id="PTHR46517">
    <property type="entry name" value="FRUCTOSE-2,6-BISPHOSPHATASE TIGAR"/>
    <property type="match status" value="1"/>
</dbReference>
<dbReference type="EC" id="3.1.3.73" evidence="2"/>
<organism evidence="2 3">
    <name type="scientific">Cytobacillus purgationiresistens</name>
    <dbReference type="NCBI Taxonomy" id="863449"/>
    <lineage>
        <taxon>Bacteria</taxon>
        <taxon>Bacillati</taxon>
        <taxon>Bacillota</taxon>
        <taxon>Bacilli</taxon>
        <taxon>Bacillales</taxon>
        <taxon>Bacillaceae</taxon>
        <taxon>Cytobacillus</taxon>
    </lineage>
</organism>
<reference evidence="2 3" key="1">
    <citation type="submission" date="2023-07" db="EMBL/GenBank/DDBJ databases">
        <title>Genomic Encyclopedia of Type Strains, Phase IV (KMG-IV): sequencing the most valuable type-strain genomes for metagenomic binning, comparative biology and taxonomic classification.</title>
        <authorList>
            <person name="Goeker M."/>
        </authorList>
    </citation>
    <scope>NUCLEOTIDE SEQUENCE [LARGE SCALE GENOMIC DNA]</scope>
    <source>
        <strain evidence="2 3">DSM 23494</strain>
    </source>
</reference>
<dbReference type="Pfam" id="PF00300">
    <property type="entry name" value="His_Phos_1"/>
    <property type="match status" value="1"/>
</dbReference>
<dbReference type="GO" id="GO:0043755">
    <property type="term" value="F:alpha-ribazole phosphatase activity"/>
    <property type="evidence" value="ECO:0007669"/>
    <property type="project" value="UniProtKB-EC"/>
</dbReference>
<evidence type="ECO:0000313" key="2">
    <source>
        <dbReference type="EMBL" id="MDQ0273235.1"/>
    </source>
</evidence>
<dbReference type="InterPro" id="IPR013078">
    <property type="entry name" value="His_Pase_superF_clade-1"/>
</dbReference>
<dbReference type="RefSeq" id="WP_307479085.1">
    <property type="nucleotide sequence ID" value="NZ_JAUSUB010000035.1"/>
</dbReference>
<gene>
    <name evidence="2" type="ORF">J2S17_005156</name>
</gene>
<dbReference type="InterPro" id="IPR029033">
    <property type="entry name" value="His_PPase_superfam"/>
</dbReference>
<accession>A0ABU0APU1</accession>
<protein>
    <submittedName>
        <fullName evidence="2">Alpha-ribazole phosphatase</fullName>
        <ecNumber evidence="2">3.1.3.73</ecNumber>
    </submittedName>
</protein>
<dbReference type="CDD" id="cd07067">
    <property type="entry name" value="HP_PGM_like"/>
    <property type="match status" value="1"/>
</dbReference>
<dbReference type="SMART" id="SM00855">
    <property type="entry name" value="PGAM"/>
    <property type="match status" value="1"/>
</dbReference>
<dbReference type="SUPFAM" id="SSF53254">
    <property type="entry name" value="Phosphoglycerate mutase-like"/>
    <property type="match status" value="1"/>
</dbReference>
<evidence type="ECO:0000256" key="1">
    <source>
        <dbReference type="ARBA" id="ARBA00022801"/>
    </source>
</evidence>
<dbReference type="EMBL" id="JAUSUB010000035">
    <property type="protein sequence ID" value="MDQ0273235.1"/>
    <property type="molecule type" value="Genomic_DNA"/>
</dbReference>
<evidence type="ECO:0000313" key="3">
    <source>
        <dbReference type="Proteomes" id="UP001238088"/>
    </source>
</evidence>
<sequence>MDDTVVIALYRHGLTEANKQRAYLGWTDSPLCSSESKNIREEKSAYEHIFSSDLGRCVATSTRLFPNQEPIKLKHLREMNFGHWEGKNFLQLKDDVSYQRWLDAWQTATPPEGESFIDFTKRVDEGWSIAIQHMIEKGAVRAAFVTHGGVIRHLLTRFASSKKDFWEWQVPFAQGYELTFTLEGLRRGDTCILLQEVPLTVNPNGFVNNTE</sequence>
<proteinExistence type="predicted"/>
<dbReference type="PANTHER" id="PTHR46517:SF1">
    <property type="entry name" value="FRUCTOSE-2,6-BISPHOSPHATASE TIGAR"/>
    <property type="match status" value="1"/>
</dbReference>
<dbReference type="Gene3D" id="3.40.50.1240">
    <property type="entry name" value="Phosphoglycerate mutase-like"/>
    <property type="match status" value="1"/>
</dbReference>